<dbReference type="EMBL" id="KV749142">
    <property type="protein sequence ID" value="OCL10893.1"/>
    <property type="molecule type" value="Genomic_DNA"/>
</dbReference>
<accession>A0A8E2JVD5</accession>
<dbReference type="PROSITE" id="PS50837">
    <property type="entry name" value="NACHT"/>
    <property type="match status" value="1"/>
</dbReference>
<dbReference type="PANTHER" id="PTHR10039:SF16">
    <property type="entry name" value="GPI INOSITOL-DEACYLASE"/>
    <property type="match status" value="1"/>
</dbReference>
<keyword evidence="1 3" id="KW-0853">WD repeat</keyword>
<dbReference type="Gene3D" id="3.40.50.300">
    <property type="entry name" value="P-loop containing nucleotide triphosphate hydrolases"/>
    <property type="match status" value="1"/>
</dbReference>
<dbReference type="Proteomes" id="UP000250140">
    <property type="component" value="Unassembled WGS sequence"/>
</dbReference>
<reference evidence="6 7" key="1">
    <citation type="journal article" date="2016" name="Nat. Commun.">
        <title>Ectomycorrhizal ecology is imprinted in the genome of the dominant symbiotic fungus Cenococcum geophilum.</title>
        <authorList>
            <consortium name="DOE Joint Genome Institute"/>
            <person name="Peter M."/>
            <person name="Kohler A."/>
            <person name="Ohm R.A."/>
            <person name="Kuo A."/>
            <person name="Krutzmann J."/>
            <person name="Morin E."/>
            <person name="Arend M."/>
            <person name="Barry K.W."/>
            <person name="Binder M."/>
            <person name="Choi C."/>
            <person name="Clum A."/>
            <person name="Copeland A."/>
            <person name="Grisel N."/>
            <person name="Haridas S."/>
            <person name="Kipfer T."/>
            <person name="LaButti K."/>
            <person name="Lindquist E."/>
            <person name="Lipzen A."/>
            <person name="Maire R."/>
            <person name="Meier B."/>
            <person name="Mihaltcheva S."/>
            <person name="Molinier V."/>
            <person name="Murat C."/>
            <person name="Poggeler S."/>
            <person name="Quandt C.A."/>
            <person name="Sperisen C."/>
            <person name="Tritt A."/>
            <person name="Tisserant E."/>
            <person name="Crous P.W."/>
            <person name="Henrissat B."/>
            <person name="Nehls U."/>
            <person name="Egli S."/>
            <person name="Spatafora J.W."/>
            <person name="Grigoriev I.V."/>
            <person name="Martin F.M."/>
        </authorList>
    </citation>
    <scope>NUCLEOTIDE SEQUENCE [LARGE SCALE GENOMIC DNA]</scope>
    <source>
        <strain evidence="6 7">CBS 207.34</strain>
    </source>
</reference>
<proteinExistence type="predicted"/>
<evidence type="ECO:0000313" key="6">
    <source>
        <dbReference type="EMBL" id="OCL10893.1"/>
    </source>
</evidence>
<gene>
    <name evidence="6" type="ORF">AOQ84DRAFT_387205</name>
</gene>
<dbReference type="InterPro" id="IPR027417">
    <property type="entry name" value="P-loop_NTPase"/>
</dbReference>
<dbReference type="SUPFAM" id="SSF52540">
    <property type="entry name" value="P-loop containing nucleoside triphosphate hydrolases"/>
    <property type="match status" value="1"/>
</dbReference>
<evidence type="ECO:0000256" key="3">
    <source>
        <dbReference type="PROSITE-ProRule" id="PRU00221"/>
    </source>
</evidence>
<dbReference type="SUPFAM" id="SSF50978">
    <property type="entry name" value="WD40 repeat-like"/>
    <property type="match status" value="1"/>
</dbReference>
<keyword evidence="2" id="KW-0677">Repeat</keyword>
<dbReference type="InterPro" id="IPR007111">
    <property type="entry name" value="NACHT_NTPase"/>
</dbReference>
<evidence type="ECO:0000256" key="1">
    <source>
        <dbReference type="ARBA" id="ARBA00022574"/>
    </source>
</evidence>
<keyword evidence="7" id="KW-1185">Reference proteome</keyword>
<feature type="repeat" description="WD" evidence="3">
    <location>
        <begin position="742"/>
        <end position="783"/>
    </location>
</feature>
<dbReference type="PROSITE" id="PS50082">
    <property type="entry name" value="WD_REPEATS_2"/>
    <property type="match status" value="1"/>
</dbReference>
<protein>
    <recommendedName>
        <fullName evidence="5">NACHT domain-containing protein</fullName>
    </recommendedName>
</protein>
<dbReference type="InterPro" id="IPR001680">
    <property type="entry name" value="WD40_rpt"/>
</dbReference>
<dbReference type="InterPro" id="IPR036322">
    <property type="entry name" value="WD40_repeat_dom_sf"/>
</dbReference>
<name>A0A8E2JVD5_9PEZI</name>
<dbReference type="AlphaFoldDB" id="A0A8E2JVD5"/>
<evidence type="ECO:0000256" key="4">
    <source>
        <dbReference type="SAM" id="Coils"/>
    </source>
</evidence>
<feature type="coiled-coil region" evidence="4">
    <location>
        <begin position="31"/>
        <end position="58"/>
    </location>
</feature>
<evidence type="ECO:0000259" key="5">
    <source>
        <dbReference type="PROSITE" id="PS50837"/>
    </source>
</evidence>
<dbReference type="Gene3D" id="2.130.10.10">
    <property type="entry name" value="YVTN repeat-like/Quinoprotein amine dehydrogenase"/>
    <property type="match status" value="1"/>
</dbReference>
<feature type="domain" description="NACHT" evidence="5">
    <location>
        <begin position="200"/>
        <end position="347"/>
    </location>
</feature>
<dbReference type="PROSITE" id="PS50294">
    <property type="entry name" value="WD_REPEATS_REGION"/>
    <property type="match status" value="1"/>
</dbReference>
<organism evidence="6 7">
    <name type="scientific">Glonium stellatum</name>
    <dbReference type="NCBI Taxonomy" id="574774"/>
    <lineage>
        <taxon>Eukaryota</taxon>
        <taxon>Fungi</taxon>
        <taxon>Dikarya</taxon>
        <taxon>Ascomycota</taxon>
        <taxon>Pezizomycotina</taxon>
        <taxon>Dothideomycetes</taxon>
        <taxon>Pleosporomycetidae</taxon>
        <taxon>Gloniales</taxon>
        <taxon>Gloniaceae</taxon>
        <taxon>Glonium</taxon>
    </lineage>
</organism>
<evidence type="ECO:0000313" key="7">
    <source>
        <dbReference type="Proteomes" id="UP000250140"/>
    </source>
</evidence>
<dbReference type="PROSITE" id="PS00678">
    <property type="entry name" value="WD_REPEATS_1"/>
    <property type="match status" value="1"/>
</dbReference>
<dbReference type="InterPro" id="IPR019775">
    <property type="entry name" value="WD40_repeat_CS"/>
</dbReference>
<dbReference type="SMART" id="SM00320">
    <property type="entry name" value="WD40"/>
    <property type="match status" value="2"/>
</dbReference>
<dbReference type="Pfam" id="PF00400">
    <property type="entry name" value="WD40"/>
    <property type="match status" value="2"/>
</dbReference>
<dbReference type="OrthoDB" id="674604at2759"/>
<sequence>MDGLSTAASVIAVIDISAKIASLCFRYSTEVKNAKDDVERIQRKISDIKNLLEAVKQLDGPNGLRLPATHRLSNSPEKCLLELQKLEKKLEKGLDPGKTRTAMSLLGMRALKWPFTRKEVENIVTTLEGYMQIFSLALQVDQTSFLLGIDQKIDLAKLPIAKGACFDSHMEEHNTRCLGNTRVELLSQITEWAKDKNGKSIFWLNGMAGTGKSTIARTIAQSFADQGQLGASFFFKRGEGERGNATRFFTTIARDLMGRVPEIRLGISKAIDTDPTISEKALKDQFEKLILQPLSEATAVRALKLVIIIDALDECERDEDIRVILQLLSRTRGLEPVVLRVFVTSRPELHIRLGFRQMADGTYKDLILHEVAKQTVEHDIRLFFEHKLGEIRQQRLLSPDWPSRDQIHALVELAVPLFIFAATVCRYIGTKGSDPEQYLNKVLGYQKSTFSQLDRTYLPILNQLLTDQEEEDKEVWLRGFRELVGAIIIIESPLSIASLAYLLEIPQKQIRYRLDSLHSVLSFPDSENVPIRLLHLSFRDFLVDPEKQKKSPFWVDKKEIHKMLASQCLKLLSSPKGLRQNMCNLPTPGGPKREINKQIIANYLSPELQYASRYWVHHLEQGKRHIYDGDSIHLFLQKYFLYWLEAMSLIKEIYKCIYIINRLQALVDLDQSAVLSFLHDAKRFTLRFQSIVEDAPLQVYSSALIFAPEMSIIRKIFSNHIPGWISRLSKAEDDWDSCRSTLEGHSDDVNAVAFSPDGQLVASASWDKTVRLWDAATGSCRSTLEGHSRDVNAVAFSPDAQYLQTDRGNIPLSLPSFNTFSFQEKKLPNIFIQGPWITLKEQYLLWLPSEYRPTCSAVYRDIICLGHSSGRITFLKVD</sequence>
<dbReference type="Pfam" id="PF24883">
    <property type="entry name" value="NPHP3_N"/>
    <property type="match status" value="1"/>
</dbReference>
<evidence type="ECO:0000256" key="2">
    <source>
        <dbReference type="ARBA" id="ARBA00022737"/>
    </source>
</evidence>
<keyword evidence="4" id="KW-0175">Coiled coil</keyword>
<dbReference type="PANTHER" id="PTHR10039">
    <property type="entry name" value="AMELOGENIN"/>
    <property type="match status" value="1"/>
</dbReference>
<dbReference type="InterPro" id="IPR015943">
    <property type="entry name" value="WD40/YVTN_repeat-like_dom_sf"/>
</dbReference>
<dbReference type="InterPro" id="IPR056884">
    <property type="entry name" value="NPHP3-like_N"/>
</dbReference>